<dbReference type="SUPFAM" id="SSF48452">
    <property type="entry name" value="TPR-like"/>
    <property type="match status" value="1"/>
</dbReference>
<name>A0ABT8XBK7_9HYPH</name>
<dbReference type="Gene3D" id="1.50.10.20">
    <property type="match status" value="1"/>
</dbReference>
<dbReference type="PANTHER" id="PTHR40094:SF1">
    <property type="entry name" value="UBIQUITIN DOMAIN-CONTAINING PROTEIN"/>
    <property type="match status" value="1"/>
</dbReference>
<dbReference type="Proteomes" id="UP001177080">
    <property type="component" value="Unassembled WGS sequence"/>
</dbReference>
<evidence type="ECO:0000259" key="7">
    <source>
        <dbReference type="PROSITE" id="PS50948"/>
    </source>
</evidence>
<dbReference type="InterPro" id="IPR041462">
    <property type="entry name" value="Bact_A2M_MG6"/>
</dbReference>
<dbReference type="Gene3D" id="1.25.40.10">
    <property type="entry name" value="Tetratricopeptide repeat domain"/>
    <property type="match status" value="1"/>
</dbReference>
<comment type="similarity">
    <text evidence="1">Belongs to the protease inhibitor I39 (alpha-2-macroglobulin) family. Bacterial alpha-2-macroglobulin subfamily.</text>
</comment>
<feature type="domain" description="Apple" evidence="7">
    <location>
        <begin position="26"/>
        <end position="94"/>
    </location>
</feature>
<dbReference type="CDD" id="cd02891">
    <property type="entry name" value="A2M_like"/>
    <property type="match status" value="1"/>
</dbReference>
<dbReference type="RefSeq" id="WP_244761083.1">
    <property type="nucleotide sequence ID" value="NZ_JALJCJ010000003.1"/>
</dbReference>
<dbReference type="InterPro" id="IPR011626">
    <property type="entry name" value="Alpha-macroglobulin_TED"/>
</dbReference>
<evidence type="ECO:0000256" key="5">
    <source>
        <dbReference type="PROSITE-ProRule" id="PRU00339"/>
    </source>
</evidence>
<dbReference type="Pfam" id="PF11974">
    <property type="entry name" value="bMG3"/>
    <property type="match status" value="1"/>
</dbReference>
<protein>
    <submittedName>
        <fullName evidence="8">Alpha-2-macroglobulin family protein</fullName>
    </submittedName>
</protein>
<keyword evidence="5" id="KW-0802">TPR repeat</keyword>
<dbReference type="InterPro" id="IPR026284">
    <property type="entry name" value="A2MG_proteobact"/>
</dbReference>
<dbReference type="Gene3D" id="2.60.40.1930">
    <property type="match status" value="1"/>
</dbReference>
<dbReference type="Pfam" id="PF21142">
    <property type="entry name" value="A2M_bMG2"/>
    <property type="match status" value="1"/>
</dbReference>
<keyword evidence="2 6" id="KW-0732">Signal</keyword>
<feature type="chain" id="PRO_5046784191" evidence="6">
    <location>
        <begin position="27"/>
        <end position="1818"/>
    </location>
</feature>
<dbReference type="SMART" id="SM01359">
    <property type="entry name" value="A2M_N_2"/>
    <property type="match status" value="1"/>
</dbReference>
<gene>
    <name evidence="8" type="ORF">GB928_008005</name>
</gene>
<feature type="repeat" description="TPR" evidence="5">
    <location>
        <begin position="142"/>
        <end position="175"/>
    </location>
</feature>
<dbReference type="InterPro" id="IPR011990">
    <property type="entry name" value="TPR-like_helical_dom_sf"/>
</dbReference>
<keyword evidence="3" id="KW-0677">Repeat</keyword>
<evidence type="ECO:0000313" key="9">
    <source>
        <dbReference type="Proteomes" id="UP001177080"/>
    </source>
</evidence>
<dbReference type="InterPro" id="IPR041203">
    <property type="entry name" value="Bact_A2M_MG5"/>
</dbReference>
<dbReference type="SMART" id="SM01419">
    <property type="entry name" value="Thiol-ester_cl"/>
    <property type="match status" value="1"/>
</dbReference>
<dbReference type="InterPro" id="IPR019734">
    <property type="entry name" value="TPR_rpt"/>
</dbReference>
<dbReference type="InterPro" id="IPR003609">
    <property type="entry name" value="Pan_app"/>
</dbReference>
<dbReference type="Pfam" id="PF00207">
    <property type="entry name" value="A2M"/>
    <property type="match status" value="1"/>
</dbReference>
<organism evidence="8 9">
    <name type="scientific">Shinella curvata</name>
    <dbReference type="NCBI Taxonomy" id="1817964"/>
    <lineage>
        <taxon>Bacteria</taxon>
        <taxon>Pseudomonadati</taxon>
        <taxon>Pseudomonadota</taxon>
        <taxon>Alphaproteobacteria</taxon>
        <taxon>Hyphomicrobiales</taxon>
        <taxon>Rhizobiaceae</taxon>
        <taxon>Shinella</taxon>
    </lineage>
</organism>
<comment type="caution">
    <text evidence="8">The sequence shown here is derived from an EMBL/GenBank/DDBJ whole genome shotgun (WGS) entry which is preliminary data.</text>
</comment>
<keyword evidence="4" id="KW-1015">Disulfide bond</keyword>
<reference evidence="8" key="1">
    <citation type="submission" date="2022-04" db="EMBL/GenBank/DDBJ databases">
        <title>Shinella lacus sp. nov., a novel member of the genus Shinella from water.</title>
        <authorList>
            <person name="Deng Y."/>
        </authorList>
    </citation>
    <scope>NUCLEOTIDE SEQUENCE</scope>
    <source>
        <strain evidence="8">JCM 31239</strain>
    </source>
</reference>
<dbReference type="Pfam" id="PF17962">
    <property type="entry name" value="bMG6"/>
    <property type="match status" value="1"/>
</dbReference>
<dbReference type="InterPro" id="IPR000177">
    <property type="entry name" value="Apple"/>
</dbReference>
<dbReference type="SUPFAM" id="SSF48239">
    <property type="entry name" value="Terpenoid cyclases/Protein prenyltransferases"/>
    <property type="match status" value="1"/>
</dbReference>
<dbReference type="Gene3D" id="3.50.4.10">
    <property type="entry name" value="Hepatocyte Growth Factor"/>
    <property type="match status" value="1"/>
</dbReference>
<sequence length="1818" mass="195533">MSKRAFLGFSALLLSVIASPPLPAQAEETRSVVTTENSDYFGFDLRTVQDVTLDQCKSDCVDDLSCRAFTYNPKVKWCFLKSDFNQLNHFQGAIAGKILKADTAADIGAAPAMSFISEYMLTDARSFRDNLALAADQAGQGAESLASLGRIETASSRFDQALAAYRGALSLAPDDYFLWIETAESMGRAYNNSYLAGQGALAAINAYQLSRTTETRARALAVLGDTLDKSSNYRAGINAYKASLDLKDDVAVRSAYLGLQARQGFRIVNHTIDSDSATPRACVEFSEPLVKSGADYASFVTLDGAAPKAIEAKDRQICVEGLNHGQRYKITFRAGLPSSVDEPLAAASDLDIYVQDRAAMVRFTGDGFVLPGSVRRGIPIVSVNTDSADLKLYRVGDRAIAGLLSESRFLTQLDGYSASRIENDNGELVWQGKIEISPELNKDVVTSFPVDEALPQRKPGVYVLTTAATNGRSNEWDSKATQWFVVSDVGLTTYAGTDGLNVFARSLDTAGPLDGVELQLIAKNNEVLGTATTDADGRATFTAGLMRGSAANTPAVILARKGEGDFVFLDMTRAGFDLSDRGVTGRPAPGAIDVLAWTERGIYRAGETVHAAALARDIEANAVEKLPLTFVFNRPDGVEDRRMVSDGASLGGHTIDLPLQDNSMRGTWTMQVYTDPKGTAIAEKTFLVDDFVPDRIEFDMTSEATEVETGVAAPVSVEGRYLYGAPGAGLEIEGDVALKPTHQDPAYPDYVFGLADEEAIEESRIPLEGLDVLDDDGKATFDINVADLPATTQRLEALVTLRMMEAGGRAVERSLTLPVKSEGAMIGVKPEFKGDLSENTVANFNVITVGADGKRQAMQGLPWKLLAVERNYQWYREGSSWRYEPVLSTKQIANGTLDVTADGGKISVPVTWGRYRLEVESPEPEGPATSVEFDAGWYVAASSTETPDALEISLDKENYAVGDTAKLKVSPRHAGQVLVTIGAESLIATQTAAIGAEGGEIDIPVTKEWGPGSYVTATLFRPGSDQESRMPMRAIGITWLKVDPADRKLNLSLDLPEKTLPRQPLDISLKVAGAGANEEAYITVAAVDVGILNLTRYEAPDPATWYFGQRRLGMEIRDLYGRLIDGSLGTTGRLRTGGDGGEGALAGDPPKEKLVAFFAGPVKLDAEGNAKVSFDIPQFNGTARVMAVAWTKTGVGSASKDVVIRDPVVVTASLPKFLAPGDRSDLRLDIANTDAPSGDYTLEITHNASVMVEQTGASQTVTLEAGGKTALTLPLIGGEIGDGLVTVKLSNGNGMSLEQALIVPVRPAAMPITTRRPLEIAANGSLTIDDQLLADSQIAGASVSLSVSRAAAFDVPALLMSLDRYPYGCTEQTSSRALPLLYLSELSKQSGLPEDTETQKRVQDAIYRVLANQSSTGSFGLWGPGYGDLWLDAFVTDFLTRAREQKFDVPEQAMLQALNNLQNALSYDVNVSTQGNEIAYALYVLARNRKAAISDLRYYADTKLSEFSSPLARAQIGAALGLYGDAQRATTIFSNALGLSRDSIMTASLARTDYGSSLRDGAAILALAAEARPVPGIIPELSKLVAKQWENKRWTSTQEQTWMLLAARSVKDADKDLKLEINGAARDGGYAAQMTGKSLLENPLTIANRTGEPVSAVLTTVAAPIDPLPAGGDGFAIERSYYTLDGEEANVTEAQQNERYVVVLKVTEHNNWASRIIITDLLPAGFEIDNPSLVDSAKLANFDWLGETEAAHTEFRYDRFVAAFNRSEGDNRDVTLAYVVRAVTPGTYDLPAAQVEDMYRPQYSARTATGRMQVVKAE</sequence>
<dbReference type="InterPro" id="IPR002890">
    <property type="entry name" value="MG2"/>
</dbReference>
<feature type="signal peptide" evidence="6">
    <location>
        <begin position="1"/>
        <end position="26"/>
    </location>
</feature>
<accession>A0ABT8XBK7</accession>
<dbReference type="Pfam" id="PF01835">
    <property type="entry name" value="MG2"/>
    <property type="match status" value="1"/>
</dbReference>
<dbReference type="CDD" id="cd01100">
    <property type="entry name" value="APPLE_Factor_XI_like"/>
    <property type="match status" value="1"/>
</dbReference>
<dbReference type="PROSITE" id="PS50005">
    <property type="entry name" value="TPR"/>
    <property type="match status" value="1"/>
</dbReference>
<evidence type="ECO:0000256" key="2">
    <source>
        <dbReference type="ARBA" id="ARBA00022729"/>
    </source>
</evidence>
<dbReference type="InterPro" id="IPR011625">
    <property type="entry name" value="A2M_N_BRD"/>
</dbReference>
<evidence type="ECO:0000256" key="4">
    <source>
        <dbReference type="ARBA" id="ARBA00023157"/>
    </source>
</evidence>
<evidence type="ECO:0000313" key="8">
    <source>
        <dbReference type="EMBL" id="MDO6121124.1"/>
    </source>
</evidence>
<dbReference type="InterPro" id="IPR049120">
    <property type="entry name" value="A2M_bMG2"/>
</dbReference>
<dbReference type="InterPro" id="IPR008930">
    <property type="entry name" value="Terpenoid_cyclase/PrenylTrfase"/>
</dbReference>
<dbReference type="Pfam" id="PF17973">
    <property type="entry name" value="bMG10"/>
    <property type="match status" value="1"/>
</dbReference>
<evidence type="ECO:0000256" key="6">
    <source>
        <dbReference type="SAM" id="SignalP"/>
    </source>
</evidence>
<dbReference type="Pfam" id="PF07678">
    <property type="entry name" value="TED_complement"/>
    <property type="match status" value="1"/>
</dbReference>
<evidence type="ECO:0000256" key="1">
    <source>
        <dbReference type="ARBA" id="ARBA00010556"/>
    </source>
</evidence>
<dbReference type="PROSITE" id="PS50948">
    <property type="entry name" value="PAN"/>
    <property type="match status" value="1"/>
</dbReference>
<dbReference type="Pfam" id="PF07703">
    <property type="entry name" value="A2M_BRD"/>
    <property type="match status" value="1"/>
</dbReference>
<dbReference type="EMBL" id="WHSC02000003">
    <property type="protein sequence ID" value="MDO6121124.1"/>
    <property type="molecule type" value="Genomic_DNA"/>
</dbReference>
<dbReference type="SMART" id="SM01360">
    <property type="entry name" value="A2M"/>
    <property type="match status" value="1"/>
</dbReference>
<dbReference type="InterPro" id="IPR021868">
    <property type="entry name" value="Alpha_2_Macroglob_MG3"/>
</dbReference>
<evidence type="ECO:0000256" key="3">
    <source>
        <dbReference type="ARBA" id="ARBA00022737"/>
    </source>
</evidence>
<dbReference type="Pfam" id="PF00024">
    <property type="entry name" value="PAN_1"/>
    <property type="match status" value="1"/>
</dbReference>
<dbReference type="PIRSF" id="PIRSF038980">
    <property type="entry name" value="A2M_bac"/>
    <property type="match status" value="1"/>
</dbReference>
<dbReference type="SUPFAM" id="SSF57414">
    <property type="entry name" value="Hairpin loop containing domain-like"/>
    <property type="match status" value="1"/>
</dbReference>
<dbReference type="SMART" id="SM00028">
    <property type="entry name" value="TPR"/>
    <property type="match status" value="3"/>
</dbReference>
<dbReference type="Pfam" id="PF17972">
    <property type="entry name" value="bMG5"/>
    <property type="match status" value="1"/>
</dbReference>
<dbReference type="InterPro" id="IPR041246">
    <property type="entry name" value="Bact_MG10"/>
</dbReference>
<dbReference type="InterPro" id="IPR001599">
    <property type="entry name" value="Macroglobln_a2"/>
</dbReference>
<proteinExistence type="inferred from homology"/>
<keyword evidence="9" id="KW-1185">Reference proteome</keyword>
<dbReference type="InterPro" id="IPR051802">
    <property type="entry name" value="YfhM-like"/>
</dbReference>
<dbReference type="InterPro" id="IPR047565">
    <property type="entry name" value="Alpha-macroglob_thiol-ester_cl"/>
</dbReference>
<dbReference type="PANTHER" id="PTHR40094">
    <property type="entry name" value="ALPHA-2-MACROGLOBULIN HOMOLOG"/>
    <property type="match status" value="1"/>
</dbReference>